<feature type="domain" description="PilZ" evidence="5">
    <location>
        <begin position="127"/>
        <end position="236"/>
    </location>
</feature>
<keyword evidence="8" id="KW-1185">Reference proteome</keyword>
<dbReference type="GO" id="GO:0035438">
    <property type="term" value="F:cyclic-di-GMP binding"/>
    <property type="evidence" value="ECO:0007669"/>
    <property type="project" value="UniProtKB-UniRule"/>
</dbReference>
<comment type="subcellular location">
    <subcellularLocation>
        <location evidence="4">Bacterial flagellum basal body</location>
    </subcellularLocation>
</comment>
<keyword evidence="7" id="KW-0969">Cilium</keyword>
<organism evidence="7 8">
    <name type="scientific">Paucibacter sediminis</name>
    <dbReference type="NCBI Taxonomy" id="3019553"/>
    <lineage>
        <taxon>Bacteria</taxon>
        <taxon>Pseudomonadati</taxon>
        <taxon>Pseudomonadota</taxon>
        <taxon>Betaproteobacteria</taxon>
        <taxon>Burkholderiales</taxon>
        <taxon>Sphaerotilaceae</taxon>
        <taxon>Roseateles</taxon>
    </lineage>
</organism>
<dbReference type="Pfam" id="PF07238">
    <property type="entry name" value="PilZ"/>
    <property type="match status" value="1"/>
</dbReference>
<protein>
    <recommendedName>
        <fullName evidence="4">Flagellar brake protein YcgR</fullName>
    </recommendedName>
    <alternativeName>
        <fullName evidence="4">Cyclic di-GMP binding protein YcgR</fullName>
    </alternativeName>
</protein>
<dbReference type="GO" id="GO:0071973">
    <property type="term" value="P:bacterial-type flagellum-dependent cell motility"/>
    <property type="evidence" value="ECO:0007669"/>
    <property type="project" value="UniProtKB-UniRule"/>
</dbReference>
<evidence type="ECO:0000259" key="6">
    <source>
        <dbReference type="Pfam" id="PF07317"/>
    </source>
</evidence>
<keyword evidence="2 4" id="KW-0547">Nucleotide-binding</keyword>
<evidence type="ECO:0000256" key="2">
    <source>
        <dbReference type="ARBA" id="ARBA00022741"/>
    </source>
</evidence>
<dbReference type="InterPro" id="IPR023787">
    <property type="entry name" value="T3SS_YcgR"/>
</dbReference>
<dbReference type="SUPFAM" id="SSF141371">
    <property type="entry name" value="PilZ domain-like"/>
    <property type="match status" value="1"/>
</dbReference>
<dbReference type="Gene3D" id="2.40.10.220">
    <property type="entry name" value="predicted glycosyltransferase like domains"/>
    <property type="match status" value="1"/>
</dbReference>
<sequence length="249" mass="27440">MSEPRPPRTLKSRAVNAGEFRVDSPPEIHALLEELVRTQARLQLSTPEGAGLQTRLWSVDSAGGVLSLDAGSDRDALAPLLASAELTALAYLDNIRLQFDLDGLVLVSDDSDACLRAELPRLIYRFQRRQAYRVQPTTSLYPVVSLRHPAIADMHLRLRVLDVSAGGLALLLPRDVPPIEPGLVLAGVVVELDRDSRFEVQLRLQHIGAPGPQGSQIGCQFVELSPMAARALHVYIDQTQKRRRLLAKR</sequence>
<dbReference type="HAMAP" id="MF_01457">
    <property type="entry name" value="YcgR"/>
    <property type="match status" value="1"/>
</dbReference>
<reference evidence="7" key="1">
    <citation type="submission" date="2023-01" db="EMBL/GenBank/DDBJ databases">
        <title>Whole genome sequence of Paucibacter sp. S2-9 isolated from pond sediment.</title>
        <authorList>
            <person name="Jung J.Y."/>
        </authorList>
    </citation>
    <scope>NUCLEOTIDE SEQUENCE</scope>
    <source>
        <strain evidence="7">S2-9</strain>
    </source>
</reference>
<proteinExistence type="inferred from homology"/>
<keyword evidence="1 4" id="KW-0973">c-di-GMP</keyword>
<evidence type="ECO:0000313" key="7">
    <source>
        <dbReference type="EMBL" id="WIT10300.1"/>
    </source>
</evidence>
<accession>A0AA95NA72</accession>
<dbReference type="AlphaFoldDB" id="A0AA95NA72"/>
<dbReference type="InterPro" id="IPR009926">
    <property type="entry name" value="T3SS_YcgR_PilZN"/>
</dbReference>
<comment type="subunit">
    <text evidence="4">Monomer. Interacts with the flagellar basal bodies.</text>
</comment>
<dbReference type="Gene3D" id="2.30.110.10">
    <property type="entry name" value="Electron Transport, Fmn-binding Protein, Chain A"/>
    <property type="match status" value="1"/>
</dbReference>
<dbReference type="InterPro" id="IPR012349">
    <property type="entry name" value="Split_barrel_FMN-bd"/>
</dbReference>
<comment type="function">
    <text evidence="4">Acts as a flagellar brake, regulating swimming and swarming in a bis-(3'-5') cyclic diguanylic acid (c-di-GMP)-dependent manner. Binds 1 c-di-GMP dimer per subunit. Increasing levels of c-di-GMP lead to decreased motility.</text>
</comment>
<evidence type="ECO:0000313" key="8">
    <source>
        <dbReference type="Proteomes" id="UP001177769"/>
    </source>
</evidence>
<dbReference type="GO" id="GO:0071945">
    <property type="term" value="P:regulation of bacterial-type flagellum-dependent cell motility by regulation of motor speed"/>
    <property type="evidence" value="ECO:0007669"/>
    <property type="project" value="UniProtKB-UniRule"/>
</dbReference>
<dbReference type="InterPro" id="IPR009875">
    <property type="entry name" value="PilZ_domain"/>
</dbReference>
<evidence type="ECO:0000259" key="5">
    <source>
        <dbReference type="Pfam" id="PF07238"/>
    </source>
</evidence>
<dbReference type="RefSeq" id="WP_285231369.1">
    <property type="nucleotide sequence ID" value="NZ_CP116346.1"/>
</dbReference>
<evidence type="ECO:0000256" key="4">
    <source>
        <dbReference type="HAMAP-Rule" id="MF_01457"/>
    </source>
</evidence>
<feature type="domain" description="Type III secretion system flagellar brake protein YcgR PilZN" evidence="6">
    <location>
        <begin position="20"/>
        <end position="125"/>
    </location>
</feature>
<gene>
    <name evidence="4" type="primary">ycgR</name>
    <name evidence="7" type="ORF">PFX98_15410</name>
</gene>
<keyword evidence="7" id="KW-0966">Cell projection</keyword>
<dbReference type="GO" id="GO:0009425">
    <property type="term" value="C:bacterial-type flagellum basal body"/>
    <property type="evidence" value="ECO:0007669"/>
    <property type="project" value="UniProtKB-SubCell"/>
</dbReference>
<name>A0AA95NA72_9BURK</name>
<dbReference type="Proteomes" id="UP001177769">
    <property type="component" value="Chromosome"/>
</dbReference>
<dbReference type="KEGG" id="pais:PFX98_15410"/>
<dbReference type="EMBL" id="CP116346">
    <property type="protein sequence ID" value="WIT10300.1"/>
    <property type="molecule type" value="Genomic_DNA"/>
</dbReference>
<dbReference type="Pfam" id="PF07317">
    <property type="entry name" value="PilZN"/>
    <property type="match status" value="1"/>
</dbReference>
<keyword evidence="3 4" id="KW-0975">Bacterial flagellum</keyword>
<evidence type="ECO:0000256" key="1">
    <source>
        <dbReference type="ARBA" id="ARBA00022636"/>
    </source>
</evidence>
<keyword evidence="7" id="KW-0282">Flagellum</keyword>
<comment type="similarity">
    <text evidence="4">Belongs to the YcgR family.</text>
</comment>
<evidence type="ECO:0000256" key="3">
    <source>
        <dbReference type="ARBA" id="ARBA00023143"/>
    </source>
</evidence>